<evidence type="ECO:0000256" key="2">
    <source>
        <dbReference type="ARBA" id="ARBA00010581"/>
    </source>
</evidence>
<feature type="compositionally biased region" description="Basic and acidic residues" evidence="7">
    <location>
        <begin position="45"/>
        <end position="55"/>
    </location>
</feature>
<dbReference type="InterPro" id="IPR000298">
    <property type="entry name" value="Cyt_c_oxidase-like_su3"/>
</dbReference>
<feature type="region of interest" description="Disordered" evidence="7">
    <location>
        <begin position="1"/>
        <end position="55"/>
    </location>
</feature>
<feature type="transmembrane region" description="Helical" evidence="8">
    <location>
        <begin position="193"/>
        <end position="217"/>
    </location>
</feature>
<dbReference type="PANTHER" id="PTHR11403">
    <property type="entry name" value="CYTOCHROME C OXIDASE SUBUNIT III"/>
    <property type="match status" value="1"/>
</dbReference>
<dbReference type="InterPro" id="IPR035973">
    <property type="entry name" value="Cyt_c_oxidase_su3-like_sf"/>
</dbReference>
<comment type="caution">
    <text evidence="10">The sequence shown here is derived from an EMBL/GenBank/DDBJ whole genome shotgun (WGS) entry which is preliminary data.</text>
</comment>
<dbReference type="InterPro" id="IPR024791">
    <property type="entry name" value="Cyt_c/ubiquinol_Oxase_su3"/>
</dbReference>
<comment type="subcellular location">
    <subcellularLocation>
        <location evidence="6">Cell membrane</location>
        <topology evidence="6">Multi-pass membrane protein</topology>
    </subcellularLocation>
    <subcellularLocation>
        <location evidence="1">Membrane</location>
        <topology evidence="1">Multi-pass membrane protein</topology>
    </subcellularLocation>
</comment>
<feature type="compositionally biased region" description="Basic and acidic residues" evidence="7">
    <location>
        <begin position="10"/>
        <end position="35"/>
    </location>
</feature>
<evidence type="ECO:0000313" key="11">
    <source>
        <dbReference type="Proteomes" id="UP000269669"/>
    </source>
</evidence>
<keyword evidence="5 8" id="KW-0472">Membrane</keyword>
<reference evidence="10 11" key="1">
    <citation type="submission" date="2018-12" db="EMBL/GenBank/DDBJ databases">
        <title>Sequencing of bacterial isolates from soil warming experiment in Harvard Forest, Massachusetts, USA.</title>
        <authorList>
            <person name="Deangelis K."/>
        </authorList>
    </citation>
    <scope>NUCLEOTIDE SEQUENCE [LARGE SCALE GENOMIC DNA]</scope>
    <source>
        <strain evidence="10 11">EB153</strain>
    </source>
</reference>
<dbReference type="EMBL" id="RSDW01000001">
    <property type="protein sequence ID" value="RSL14741.1"/>
    <property type="molecule type" value="Genomic_DNA"/>
</dbReference>
<keyword evidence="3 6" id="KW-0812">Transmembrane</keyword>
<dbReference type="PANTHER" id="PTHR11403:SF10">
    <property type="entry name" value="CYTOCHROME C OXIDASE"/>
    <property type="match status" value="1"/>
</dbReference>
<feature type="transmembrane region" description="Helical" evidence="8">
    <location>
        <begin position="237"/>
        <end position="256"/>
    </location>
</feature>
<accession>A0A428MCY2</accession>
<dbReference type="OrthoDB" id="112578at2"/>
<feature type="domain" description="Heme-copper oxidase subunit III family profile" evidence="9">
    <location>
        <begin position="62"/>
        <end position="257"/>
    </location>
</feature>
<evidence type="ECO:0000259" key="9">
    <source>
        <dbReference type="PROSITE" id="PS50253"/>
    </source>
</evidence>
<evidence type="ECO:0000256" key="6">
    <source>
        <dbReference type="RuleBase" id="RU003376"/>
    </source>
</evidence>
<organism evidence="10 11">
    <name type="scientific">Edaphobacter aggregans</name>
    <dbReference type="NCBI Taxonomy" id="570835"/>
    <lineage>
        <taxon>Bacteria</taxon>
        <taxon>Pseudomonadati</taxon>
        <taxon>Acidobacteriota</taxon>
        <taxon>Terriglobia</taxon>
        <taxon>Terriglobales</taxon>
        <taxon>Acidobacteriaceae</taxon>
        <taxon>Edaphobacter</taxon>
    </lineage>
</organism>
<dbReference type="GO" id="GO:0019646">
    <property type="term" value="P:aerobic electron transport chain"/>
    <property type="evidence" value="ECO:0007669"/>
    <property type="project" value="InterPro"/>
</dbReference>
<evidence type="ECO:0000256" key="8">
    <source>
        <dbReference type="SAM" id="Phobius"/>
    </source>
</evidence>
<evidence type="ECO:0000256" key="3">
    <source>
        <dbReference type="ARBA" id="ARBA00022692"/>
    </source>
</evidence>
<evidence type="ECO:0000313" key="10">
    <source>
        <dbReference type="EMBL" id="RSL14741.1"/>
    </source>
</evidence>
<sequence>MPSTITPINTERDKKRRVEDHDHGSGRRPPTDKRTGGGGDNNDNWNDRSGSKGPRERLSRYRLGLFCALAGDLMFFVALVSAFFVSQSTGRYNVYNQYVNEWLPTVIPPILWLNTAVLLLSSVTIEIARRHMFRENDVMDEWLGIGKPITRRAFPWIAATSFLGLVFLAGQSLAWHQLALQHVFFKSNPSSHFFYLITYTHAIHLFLGITALATTLIALKVSRSLESRQILVDCTAWYWHTMGLFWIFLFALLAFFQ</sequence>
<feature type="transmembrane region" description="Helical" evidence="8">
    <location>
        <begin position="153"/>
        <end position="173"/>
    </location>
</feature>
<dbReference type="PROSITE" id="PS50253">
    <property type="entry name" value="COX3"/>
    <property type="match status" value="1"/>
</dbReference>
<dbReference type="Pfam" id="PF00510">
    <property type="entry name" value="COX3"/>
    <property type="match status" value="1"/>
</dbReference>
<dbReference type="AlphaFoldDB" id="A0A428MCY2"/>
<dbReference type="Proteomes" id="UP000269669">
    <property type="component" value="Unassembled WGS sequence"/>
</dbReference>
<dbReference type="GO" id="GO:0004129">
    <property type="term" value="F:cytochrome-c oxidase activity"/>
    <property type="evidence" value="ECO:0007669"/>
    <property type="project" value="InterPro"/>
</dbReference>
<name>A0A428MCY2_9BACT</name>
<evidence type="ECO:0000256" key="1">
    <source>
        <dbReference type="ARBA" id="ARBA00004141"/>
    </source>
</evidence>
<feature type="transmembrane region" description="Helical" evidence="8">
    <location>
        <begin position="106"/>
        <end position="125"/>
    </location>
</feature>
<dbReference type="InterPro" id="IPR013833">
    <property type="entry name" value="Cyt_c_oxidase_su3_a-hlx"/>
</dbReference>
<dbReference type="Gene3D" id="1.20.120.80">
    <property type="entry name" value="Cytochrome c oxidase, subunit III, four-helix bundle"/>
    <property type="match status" value="1"/>
</dbReference>
<keyword evidence="11" id="KW-1185">Reference proteome</keyword>
<dbReference type="RefSeq" id="WP_125483565.1">
    <property type="nucleotide sequence ID" value="NZ_RSDW01000001.1"/>
</dbReference>
<dbReference type="GO" id="GO:0005886">
    <property type="term" value="C:plasma membrane"/>
    <property type="evidence" value="ECO:0007669"/>
    <property type="project" value="UniProtKB-SubCell"/>
</dbReference>
<comment type="similarity">
    <text evidence="2 6">Belongs to the cytochrome c oxidase subunit 3 family.</text>
</comment>
<feature type="transmembrane region" description="Helical" evidence="8">
    <location>
        <begin position="63"/>
        <end position="86"/>
    </location>
</feature>
<evidence type="ECO:0000256" key="7">
    <source>
        <dbReference type="SAM" id="MobiDB-lite"/>
    </source>
</evidence>
<keyword evidence="4 8" id="KW-1133">Transmembrane helix</keyword>
<protein>
    <submittedName>
        <fullName evidence="10">Cytochrome c oxidase subunit 3</fullName>
    </submittedName>
</protein>
<evidence type="ECO:0000256" key="5">
    <source>
        <dbReference type="ARBA" id="ARBA00023136"/>
    </source>
</evidence>
<evidence type="ECO:0000256" key="4">
    <source>
        <dbReference type="ARBA" id="ARBA00022989"/>
    </source>
</evidence>
<gene>
    <name evidence="10" type="ORF">EDE15_0206</name>
</gene>
<dbReference type="SUPFAM" id="SSF81452">
    <property type="entry name" value="Cytochrome c oxidase subunit III-like"/>
    <property type="match status" value="1"/>
</dbReference>
<proteinExistence type="inferred from homology"/>